<gene>
    <name evidence="1" type="ORF">IG193_00650</name>
</gene>
<dbReference type="RefSeq" id="WP_192818982.1">
    <property type="nucleotide sequence ID" value="NZ_CP062310.1"/>
</dbReference>
<dbReference type="GeneID" id="59148360"/>
<dbReference type="Proteomes" id="UP000594121">
    <property type="component" value="Chromosome"/>
</dbReference>
<dbReference type="KEGG" id="thel:IG193_00650"/>
<reference evidence="1 2" key="1">
    <citation type="submission" date="2020-10" db="EMBL/GenBank/DDBJ databases">
        <title>Thermofilum lucidum 3507LT sp. nov. a novel member of Thermofilaceae family isolated from Chile hot spring, and proposal of description order Thermofilales.</title>
        <authorList>
            <person name="Zayulina K.S."/>
            <person name="Elcheninov A.G."/>
            <person name="Toshchakov S.V."/>
            <person name="Kublanov I.V."/>
        </authorList>
    </citation>
    <scope>NUCLEOTIDE SEQUENCE [LARGE SCALE GENOMIC DNA]</scope>
    <source>
        <strain evidence="1 2">3507LT</strain>
    </source>
</reference>
<name>A0A7L9FGS4_9CREN</name>
<dbReference type="EMBL" id="CP062310">
    <property type="protein sequence ID" value="QOJ79010.1"/>
    <property type="molecule type" value="Genomic_DNA"/>
</dbReference>
<keyword evidence="2" id="KW-1185">Reference proteome</keyword>
<organism evidence="1 2">
    <name type="scientific">Infirmifilum lucidum</name>
    <dbReference type="NCBI Taxonomy" id="2776706"/>
    <lineage>
        <taxon>Archaea</taxon>
        <taxon>Thermoproteota</taxon>
        <taxon>Thermoprotei</taxon>
        <taxon>Thermofilales</taxon>
        <taxon>Thermofilaceae</taxon>
        <taxon>Infirmifilum</taxon>
    </lineage>
</organism>
<evidence type="ECO:0000313" key="1">
    <source>
        <dbReference type="EMBL" id="QOJ79010.1"/>
    </source>
</evidence>
<dbReference type="InParanoid" id="A0A7L9FGS4"/>
<accession>A0A7L9FGS4</accession>
<sequence>MPRGVYQHLGRRDPEGYYVIAAKAGAVNLLPPGVEYSVAGDRVIIRVKSRSQAVRILKLLHEKGLLA</sequence>
<evidence type="ECO:0000313" key="2">
    <source>
        <dbReference type="Proteomes" id="UP000594121"/>
    </source>
</evidence>
<proteinExistence type="predicted"/>
<protein>
    <submittedName>
        <fullName evidence="1">Uncharacterized protein</fullName>
    </submittedName>
</protein>
<dbReference type="AlphaFoldDB" id="A0A7L9FGS4"/>